<dbReference type="CDD" id="cd00560">
    <property type="entry name" value="PanC"/>
    <property type="match status" value="1"/>
</dbReference>
<evidence type="ECO:0000256" key="7">
    <source>
        <dbReference type="ARBA" id="ARBA00022598"/>
    </source>
</evidence>
<evidence type="ECO:0000313" key="14">
    <source>
        <dbReference type="EMBL" id="EYD70714.1"/>
    </source>
</evidence>
<feature type="binding site" evidence="13">
    <location>
        <begin position="30"/>
        <end position="37"/>
    </location>
    <ligand>
        <name>ATP</name>
        <dbReference type="ChEBI" id="CHEBI:30616"/>
    </ligand>
</feature>
<feature type="binding site" evidence="13">
    <location>
        <begin position="147"/>
        <end position="150"/>
    </location>
    <ligand>
        <name>ATP</name>
        <dbReference type="ChEBI" id="CHEBI:30616"/>
    </ligand>
</feature>
<accession>A0A017HAA2</accession>
<dbReference type="GO" id="GO:0005524">
    <property type="term" value="F:ATP binding"/>
    <property type="evidence" value="ECO:0007669"/>
    <property type="project" value="UniProtKB-KW"/>
</dbReference>
<comment type="subunit">
    <text evidence="13">Homodimer.</text>
</comment>
<feature type="binding site" evidence="13">
    <location>
        <position position="61"/>
    </location>
    <ligand>
        <name>beta-alanine</name>
        <dbReference type="ChEBI" id="CHEBI:57966"/>
    </ligand>
</feature>
<keyword evidence="10 13" id="KW-0067">ATP-binding</keyword>
<protein>
    <recommendedName>
        <fullName evidence="5 13">Pantothenate synthetase</fullName>
        <shortName evidence="13">PS</shortName>
        <ecNumber evidence="4 13">6.3.2.1</ecNumber>
    </recommendedName>
    <alternativeName>
        <fullName evidence="13">Pantoate--beta-alanine ligase</fullName>
    </alternativeName>
    <alternativeName>
        <fullName evidence="13">Pantoate-activating enzyme</fullName>
    </alternativeName>
</protein>
<dbReference type="PANTHER" id="PTHR21299">
    <property type="entry name" value="CYTIDYLATE KINASE/PANTOATE-BETA-ALANINE LIGASE"/>
    <property type="match status" value="1"/>
</dbReference>
<evidence type="ECO:0000256" key="4">
    <source>
        <dbReference type="ARBA" id="ARBA00012219"/>
    </source>
</evidence>
<dbReference type="PANTHER" id="PTHR21299:SF1">
    <property type="entry name" value="PANTOATE--BETA-ALANINE LIGASE"/>
    <property type="match status" value="1"/>
</dbReference>
<evidence type="ECO:0000313" key="15">
    <source>
        <dbReference type="Proteomes" id="UP000025047"/>
    </source>
</evidence>
<feature type="binding site" evidence="13">
    <location>
        <begin position="184"/>
        <end position="187"/>
    </location>
    <ligand>
        <name>ATP</name>
        <dbReference type="ChEBI" id="CHEBI:30616"/>
    </ligand>
</feature>
<comment type="similarity">
    <text evidence="3 13">Belongs to the pantothenate synthetase family.</text>
</comment>
<dbReference type="Proteomes" id="UP000025047">
    <property type="component" value="Unassembled WGS sequence"/>
</dbReference>
<keyword evidence="9 13" id="KW-0547">Nucleotide-binding</keyword>
<feature type="binding site" evidence="13">
    <location>
        <position position="61"/>
    </location>
    <ligand>
        <name>(R)-pantoate</name>
        <dbReference type="ChEBI" id="CHEBI:15980"/>
    </ligand>
</feature>
<feature type="active site" description="Proton donor" evidence="13">
    <location>
        <position position="37"/>
    </location>
</feature>
<dbReference type="GO" id="GO:0015940">
    <property type="term" value="P:pantothenate biosynthetic process"/>
    <property type="evidence" value="ECO:0007669"/>
    <property type="project" value="UniProtKB-UniRule"/>
</dbReference>
<dbReference type="GO" id="GO:0005829">
    <property type="term" value="C:cytosol"/>
    <property type="evidence" value="ECO:0007669"/>
    <property type="project" value="TreeGrafter"/>
</dbReference>
<evidence type="ECO:0000256" key="9">
    <source>
        <dbReference type="ARBA" id="ARBA00022741"/>
    </source>
</evidence>
<evidence type="ECO:0000256" key="13">
    <source>
        <dbReference type="HAMAP-Rule" id="MF_00158"/>
    </source>
</evidence>
<evidence type="ECO:0000256" key="3">
    <source>
        <dbReference type="ARBA" id="ARBA00009256"/>
    </source>
</evidence>
<dbReference type="Pfam" id="PF02569">
    <property type="entry name" value="Pantoate_ligase"/>
    <property type="match status" value="1"/>
</dbReference>
<dbReference type="NCBIfam" id="TIGR00018">
    <property type="entry name" value="panC"/>
    <property type="match status" value="1"/>
</dbReference>
<comment type="caution">
    <text evidence="14">The sequence shown here is derived from an EMBL/GenBank/DDBJ whole genome shotgun (WGS) entry which is preliminary data.</text>
</comment>
<comment type="miscellaneous">
    <text evidence="13">The reaction proceeds by a bi uni uni bi ping pong mechanism.</text>
</comment>
<gene>
    <name evidence="13" type="primary">panC</name>
    <name evidence="14" type="ORF">Lokhon_02355</name>
</gene>
<dbReference type="Gene3D" id="3.40.50.620">
    <property type="entry name" value="HUPs"/>
    <property type="match status" value="1"/>
</dbReference>
<comment type="catalytic activity">
    <reaction evidence="11 13">
        <text>(R)-pantoate + beta-alanine + ATP = (R)-pantothenate + AMP + diphosphate + H(+)</text>
        <dbReference type="Rhea" id="RHEA:10912"/>
        <dbReference type="ChEBI" id="CHEBI:15378"/>
        <dbReference type="ChEBI" id="CHEBI:15980"/>
        <dbReference type="ChEBI" id="CHEBI:29032"/>
        <dbReference type="ChEBI" id="CHEBI:30616"/>
        <dbReference type="ChEBI" id="CHEBI:33019"/>
        <dbReference type="ChEBI" id="CHEBI:57966"/>
        <dbReference type="ChEBI" id="CHEBI:456215"/>
        <dbReference type="EC" id="6.3.2.1"/>
    </reaction>
</comment>
<dbReference type="EC" id="6.3.2.1" evidence="4 13"/>
<comment type="function">
    <text evidence="12 13">Catalyzes the condensation of pantoate with beta-alanine in an ATP-dependent reaction via a pantoyl-adenylate intermediate.</text>
</comment>
<keyword evidence="15" id="KW-1185">Reference proteome</keyword>
<evidence type="ECO:0000256" key="5">
    <source>
        <dbReference type="ARBA" id="ARBA00014155"/>
    </source>
</evidence>
<evidence type="ECO:0000256" key="8">
    <source>
        <dbReference type="ARBA" id="ARBA00022655"/>
    </source>
</evidence>
<evidence type="ECO:0000256" key="10">
    <source>
        <dbReference type="ARBA" id="ARBA00022840"/>
    </source>
</evidence>
<organism evidence="14 15">
    <name type="scientific">Limimaricola hongkongensis DSM 17492</name>
    <dbReference type="NCBI Taxonomy" id="1122180"/>
    <lineage>
        <taxon>Bacteria</taxon>
        <taxon>Pseudomonadati</taxon>
        <taxon>Pseudomonadota</taxon>
        <taxon>Alphaproteobacteria</taxon>
        <taxon>Rhodobacterales</taxon>
        <taxon>Paracoccaceae</taxon>
        <taxon>Limimaricola</taxon>
    </lineage>
</organism>
<comment type="pathway">
    <text evidence="2 13">Cofactor biosynthesis; (R)-pantothenate biosynthesis; (R)-pantothenate from (R)-pantoate and beta-alanine: step 1/1.</text>
</comment>
<dbReference type="FunFam" id="3.40.50.620:FF:000114">
    <property type="entry name" value="Pantothenate synthetase"/>
    <property type="match status" value="1"/>
</dbReference>
<dbReference type="InterPro" id="IPR003721">
    <property type="entry name" value="Pantoate_ligase"/>
</dbReference>
<dbReference type="EMBL" id="APGJ01000007">
    <property type="protein sequence ID" value="EYD70714.1"/>
    <property type="molecule type" value="Genomic_DNA"/>
</dbReference>
<keyword evidence="7 13" id="KW-0436">Ligase</keyword>
<dbReference type="GO" id="GO:0004592">
    <property type="term" value="F:pantoate-beta-alanine ligase activity"/>
    <property type="evidence" value="ECO:0007669"/>
    <property type="project" value="UniProtKB-UniRule"/>
</dbReference>
<dbReference type="AlphaFoldDB" id="A0A017HAA2"/>
<name>A0A017HAA2_9RHOB</name>
<keyword evidence="6 13" id="KW-0963">Cytoplasm</keyword>
<evidence type="ECO:0000256" key="11">
    <source>
        <dbReference type="ARBA" id="ARBA00048258"/>
    </source>
</evidence>
<feature type="binding site" evidence="13">
    <location>
        <position position="176"/>
    </location>
    <ligand>
        <name>ATP</name>
        <dbReference type="ChEBI" id="CHEBI:30616"/>
    </ligand>
</feature>
<dbReference type="eggNOG" id="COG0414">
    <property type="taxonomic scope" value="Bacteria"/>
</dbReference>
<dbReference type="InterPro" id="IPR014729">
    <property type="entry name" value="Rossmann-like_a/b/a_fold"/>
</dbReference>
<feature type="binding site" evidence="13">
    <location>
        <position position="153"/>
    </location>
    <ligand>
        <name>(R)-pantoate</name>
        <dbReference type="ChEBI" id="CHEBI:15980"/>
    </ligand>
</feature>
<evidence type="ECO:0000256" key="12">
    <source>
        <dbReference type="ARBA" id="ARBA00055042"/>
    </source>
</evidence>
<keyword evidence="8 13" id="KW-0566">Pantothenate biosynthesis</keyword>
<dbReference type="STRING" id="1122180.Lokhon_02355"/>
<evidence type="ECO:0000256" key="6">
    <source>
        <dbReference type="ARBA" id="ARBA00022490"/>
    </source>
</evidence>
<evidence type="ECO:0000256" key="2">
    <source>
        <dbReference type="ARBA" id="ARBA00004990"/>
    </source>
</evidence>
<dbReference type="UniPathway" id="UPA00028">
    <property type="reaction ID" value="UER00005"/>
</dbReference>
<dbReference type="RefSeq" id="WP_017929298.1">
    <property type="nucleotide sequence ID" value="NZ_KB823000.1"/>
</dbReference>
<sequence>MQLCRSIAAIRDAVAGFRAEGHSVGLVTTMGALHDGHMSLIAAAKRDHARVVATIFVNPTQFGDPADLDNYPRTEAADLAMLEAAGCDAVLIPRADEIYPEGCETIVETQNLAVRLHGAVRPGHFRGVATVVTKLFNITRPDAAYFGEKDYQQLQVIRRMTRDLHMGIEIHGVPTLREADGLAMSSRNVRLTPEDRIAALCLSRALDRAERVAAEGGSPRSIDDAIRACLADEPRATLTGLDIVAPESLAPLRQAPDAPLSEPIAIMISAQFGEVLLIDQREITP</sequence>
<dbReference type="OrthoDB" id="9773087at2"/>
<dbReference type="HAMAP" id="MF_00158">
    <property type="entry name" value="PanC"/>
    <property type="match status" value="1"/>
</dbReference>
<evidence type="ECO:0000256" key="1">
    <source>
        <dbReference type="ARBA" id="ARBA00004496"/>
    </source>
</evidence>
<dbReference type="HOGENOM" id="CLU_047148_0_0_5"/>
<dbReference type="InterPro" id="IPR042176">
    <property type="entry name" value="Pantoate_ligase_C"/>
</dbReference>
<dbReference type="SUPFAM" id="SSF52374">
    <property type="entry name" value="Nucleotidylyl transferase"/>
    <property type="match status" value="1"/>
</dbReference>
<comment type="subcellular location">
    <subcellularLocation>
        <location evidence="1 13">Cytoplasm</location>
    </subcellularLocation>
</comment>
<reference evidence="14 15" key="1">
    <citation type="submission" date="2013-03" db="EMBL/GenBank/DDBJ databases">
        <authorList>
            <person name="Fiebig A."/>
            <person name="Goeker M."/>
            <person name="Klenk H.-P.P."/>
        </authorList>
    </citation>
    <scope>NUCLEOTIDE SEQUENCE [LARGE SCALE GENOMIC DNA]</scope>
    <source>
        <strain evidence="14 15">DSM 17492</strain>
    </source>
</reference>
<dbReference type="PATRIC" id="fig|1122180.6.peg.2333"/>
<dbReference type="Gene3D" id="3.30.1300.10">
    <property type="entry name" value="Pantoate-beta-alanine ligase, C-terminal domain"/>
    <property type="match status" value="1"/>
</dbReference>
<proteinExistence type="inferred from homology"/>